<accession>A0A2T3M7K7</accession>
<proteinExistence type="predicted"/>
<evidence type="ECO:0000313" key="3">
    <source>
        <dbReference type="Proteomes" id="UP000240410"/>
    </source>
</evidence>
<gene>
    <name evidence="2" type="ORF">CTM89_14910</name>
</gene>
<evidence type="ECO:0000259" key="1">
    <source>
        <dbReference type="Pfam" id="PF13304"/>
    </source>
</evidence>
<dbReference type="Pfam" id="PF13304">
    <property type="entry name" value="AAA_21"/>
    <property type="match status" value="1"/>
</dbReference>
<dbReference type="PIRSF" id="PIRSF034888">
    <property type="entry name" value="P-loop_UCP034888"/>
    <property type="match status" value="1"/>
</dbReference>
<dbReference type="InterPro" id="IPR014592">
    <property type="entry name" value="P-loop_UCP034888"/>
</dbReference>
<dbReference type="Gene3D" id="3.40.50.300">
    <property type="entry name" value="P-loop containing nucleotide triphosphate hydrolases"/>
    <property type="match status" value="1"/>
</dbReference>
<dbReference type="PANTHER" id="PTHR43581:SF2">
    <property type="entry name" value="EXCINUCLEASE ATPASE SUBUNIT"/>
    <property type="match status" value="1"/>
</dbReference>
<protein>
    <recommendedName>
        <fullName evidence="1">ATPase AAA-type core domain-containing protein</fullName>
    </recommendedName>
</protein>
<organism evidence="2 3">
    <name type="scientific">Photobacterium leiognathi</name>
    <dbReference type="NCBI Taxonomy" id="553611"/>
    <lineage>
        <taxon>Bacteria</taxon>
        <taxon>Pseudomonadati</taxon>
        <taxon>Pseudomonadota</taxon>
        <taxon>Gammaproteobacteria</taxon>
        <taxon>Vibrionales</taxon>
        <taxon>Vibrionaceae</taxon>
        <taxon>Photobacterium</taxon>
    </lineage>
</organism>
<sequence>MLKQLKIKNLKSIGDADLRLAPLTILTGANSSGKSTVIQALMLLIKNSGSVNRFSMDELLRFLDNFSAIRNKKENARTINITAVDTADIEHNIEIKNDGVVAKTTLPYQFESTYDAADVDFLYLNANRLGAEELVAVSQNRKVGDFGQYLFSHFDKIKGNPLPDNLVKFDGSKTLGFQISQWLTKITDSDLELKTEAVGDYINVSFRVKDLNSEVSPFNLGSGISYIAKVLIICLMAKKGDLVVIENPEVQLHPKSQALLGTFLAFIANNNIQLIVETHSEHLINKIAYEVYEDHISNNDIVIHYKKNVDQNFETILFDENGEFNNINGEIISFPSGFFDATLADLMKMR</sequence>
<dbReference type="InterPro" id="IPR027417">
    <property type="entry name" value="P-loop_NTPase"/>
</dbReference>
<dbReference type="InterPro" id="IPR003959">
    <property type="entry name" value="ATPase_AAA_core"/>
</dbReference>
<dbReference type="SUPFAM" id="SSF52540">
    <property type="entry name" value="P-loop containing nucleoside triphosphate hydrolases"/>
    <property type="match status" value="1"/>
</dbReference>
<reference evidence="2 3" key="1">
    <citation type="submission" date="2018-03" db="EMBL/GenBank/DDBJ databases">
        <title>Whole genome sequencing of Histamine producing bacteria.</title>
        <authorList>
            <person name="Butler K."/>
        </authorList>
    </citation>
    <scope>NUCLEOTIDE SEQUENCE [LARGE SCALE GENOMIC DNA]</scope>
    <source>
        <strain evidence="2 3">ATCC 33979</strain>
    </source>
</reference>
<dbReference type="Proteomes" id="UP000240410">
    <property type="component" value="Unassembled WGS sequence"/>
</dbReference>
<dbReference type="RefSeq" id="WP_107277410.1">
    <property type="nucleotide sequence ID" value="NZ_PYOJ01000019.1"/>
</dbReference>
<feature type="domain" description="ATPase AAA-type core" evidence="1">
    <location>
        <begin position="23"/>
        <end position="285"/>
    </location>
</feature>
<evidence type="ECO:0000313" key="2">
    <source>
        <dbReference type="EMBL" id="PSV88265.1"/>
    </source>
</evidence>
<dbReference type="GO" id="GO:0005524">
    <property type="term" value="F:ATP binding"/>
    <property type="evidence" value="ECO:0007669"/>
    <property type="project" value="InterPro"/>
</dbReference>
<dbReference type="PANTHER" id="PTHR43581">
    <property type="entry name" value="ATP/GTP PHOSPHATASE"/>
    <property type="match status" value="1"/>
</dbReference>
<dbReference type="AlphaFoldDB" id="A0A2T3M7K7"/>
<dbReference type="EMBL" id="PYOJ01000019">
    <property type="protein sequence ID" value="PSV88265.1"/>
    <property type="molecule type" value="Genomic_DNA"/>
</dbReference>
<comment type="caution">
    <text evidence="2">The sequence shown here is derived from an EMBL/GenBank/DDBJ whole genome shotgun (WGS) entry which is preliminary data.</text>
</comment>
<dbReference type="InterPro" id="IPR051396">
    <property type="entry name" value="Bact_Antivir_Def_Nuclease"/>
</dbReference>
<dbReference type="GO" id="GO:0016887">
    <property type="term" value="F:ATP hydrolysis activity"/>
    <property type="evidence" value="ECO:0007669"/>
    <property type="project" value="InterPro"/>
</dbReference>
<dbReference type="OrthoDB" id="3322489at2"/>
<name>A0A2T3M7K7_PHOLE</name>